<sequence>MAVFEYKAIDLDAGAVAGTITADTPRQARDVLRERGLTVTDVASTQEELSNPRKGRPRRLRSQGEVTMFVRELSALLTTGIPLLQALQTLAKQHHRRFKTVIQRVADQVTGGSSLAEAMVQHPAYFDDITTNAIRVGENTGSLEVALKRLAQFKEKGHRLRNRVTTALMYPMVVVVIGLAVTVFLMTYVVPILLETLTQSGRPLPAITAFVKAMSDILLGWWWLILLAVSGAVAGLVAMNRNERGQFLLHRFILSVPLVGQLVRKESVSRMAVVLAALLRSNLQFIDAIEITRRTIHNRVFQDALVDYKAAIASGKDVAGPLEASGVFSPMVIQMLAIGQETGQLEEMLDQLAETYDREVDTAVDRLTAVLEPVLIIFLAILVGFVAMATLLPILESSNVL</sequence>
<comment type="subcellular location">
    <subcellularLocation>
        <location evidence="1">Cell inner membrane</location>
        <topology evidence="1">Multi-pass membrane protein</topology>
    </subcellularLocation>
</comment>
<dbReference type="EMBL" id="LAZR01000359">
    <property type="protein sequence ID" value="KKN72592.1"/>
    <property type="molecule type" value="Genomic_DNA"/>
</dbReference>
<comment type="similarity">
    <text evidence="2">Belongs to the GSP F family.</text>
</comment>
<comment type="caution">
    <text evidence="11">The sequence shown here is derived from an EMBL/GenBank/DDBJ whole genome shotgun (WGS) entry which is preliminary data.</text>
</comment>
<accession>A0A0F9TCC8</accession>
<dbReference type="PRINTS" id="PR00812">
    <property type="entry name" value="BCTERIALGSPF"/>
</dbReference>
<evidence type="ECO:0000256" key="3">
    <source>
        <dbReference type="ARBA" id="ARBA00022448"/>
    </source>
</evidence>
<evidence type="ECO:0000313" key="11">
    <source>
        <dbReference type="EMBL" id="KKN72592.1"/>
    </source>
</evidence>
<evidence type="ECO:0000259" key="10">
    <source>
        <dbReference type="Pfam" id="PF00482"/>
    </source>
</evidence>
<keyword evidence="6 9" id="KW-0812">Transmembrane</keyword>
<dbReference type="Gene3D" id="1.20.81.30">
    <property type="entry name" value="Type II secretion system (T2SS), domain F"/>
    <property type="match status" value="2"/>
</dbReference>
<evidence type="ECO:0000256" key="4">
    <source>
        <dbReference type="ARBA" id="ARBA00022475"/>
    </source>
</evidence>
<evidence type="ECO:0000256" key="5">
    <source>
        <dbReference type="ARBA" id="ARBA00022519"/>
    </source>
</evidence>
<evidence type="ECO:0000256" key="6">
    <source>
        <dbReference type="ARBA" id="ARBA00022692"/>
    </source>
</evidence>
<evidence type="ECO:0000256" key="8">
    <source>
        <dbReference type="ARBA" id="ARBA00023136"/>
    </source>
</evidence>
<dbReference type="PROSITE" id="PS00874">
    <property type="entry name" value="T2SP_F"/>
    <property type="match status" value="1"/>
</dbReference>
<feature type="transmembrane region" description="Helical" evidence="9">
    <location>
        <begin position="374"/>
        <end position="395"/>
    </location>
</feature>
<dbReference type="GO" id="GO:0015628">
    <property type="term" value="P:protein secretion by the type II secretion system"/>
    <property type="evidence" value="ECO:0007669"/>
    <property type="project" value="TreeGrafter"/>
</dbReference>
<dbReference type="AlphaFoldDB" id="A0A0F9TCC8"/>
<dbReference type="Pfam" id="PF00482">
    <property type="entry name" value="T2SSF"/>
    <property type="match status" value="2"/>
</dbReference>
<evidence type="ECO:0000256" key="2">
    <source>
        <dbReference type="ARBA" id="ARBA00005745"/>
    </source>
</evidence>
<feature type="domain" description="Type II secretion system protein GspF" evidence="10">
    <location>
        <begin position="69"/>
        <end position="191"/>
    </location>
</feature>
<dbReference type="GO" id="GO:0005886">
    <property type="term" value="C:plasma membrane"/>
    <property type="evidence" value="ECO:0007669"/>
    <property type="project" value="UniProtKB-SubCell"/>
</dbReference>
<keyword evidence="7 9" id="KW-1133">Transmembrane helix</keyword>
<dbReference type="InterPro" id="IPR018076">
    <property type="entry name" value="T2SS_GspF_dom"/>
</dbReference>
<protein>
    <recommendedName>
        <fullName evidence="10">Type II secretion system protein GspF domain-containing protein</fullName>
    </recommendedName>
</protein>
<dbReference type="PANTHER" id="PTHR30012">
    <property type="entry name" value="GENERAL SECRETION PATHWAY PROTEIN"/>
    <property type="match status" value="1"/>
</dbReference>
<feature type="domain" description="Type II secretion system protein GspF" evidence="10">
    <location>
        <begin position="274"/>
        <end position="393"/>
    </location>
</feature>
<dbReference type="FunFam" id="1.20.81.30:FF:000001">
    <property type="entry name" value="Type II secretion system protein F"/>
    <property type="match status" value="1"/>
</dbReference>
<gene>
    <name evidence="11" type="ORF">LCGC14_0409220</name>
</gene>
<keyword evidence="3" id="KW-0813">Transport</keyword>
<dbReference type="InterPro" id="IPR042094">
    <property type="entry name" value="T2SS_GspF_sf"/>
</dbReference>
<reference evidence="11" key="1">
    <citation type="journal article" date="2015" name="Nature">
        <title>Complex archaea that bridge the gap between prokaryotes and eukaryotes.</title>
        <authorList>
            <person name="Spang A."/>
            <person name="Saw J.H."/>
            <person name="Jorgensen S.L."/>
            <person name="Zaremba-Niedzwiedzka K."/>
            <person name="Martijn J."/>
            <person name="Lind A.E."/>
            <person name="van Eijk R."/>
            <person name="Schleper C."/>
            <person name="Guy L."/>
            <person name="Ettema T.J."/>
        </authorList>
    </citation>
    <scope>NUCLEOTIDE SEQUENCE</scope>
</reference>
<dbReference type="InterPro" id="IPR003004">
    <property type="entry name" value="GspF/PilC"/>
</dbReference>
<feature type="transmembrane region" description="Helical" evidence="9">
    <location>
        <begin position="168"/>
        <end position="194"/>
    </location>
</feature>
<feature type="transmembrane region" description="Helical" evidence="9">
    <location>
        <begin position="220"/>
        <end position="239"/>
    </location>
</feature>
<evidence type="ECO:0000256" key="9">
    <source>
        <dbReference type="SAM" id="Phobius"/>
    </source>
</evidence>
<keyword evidence="5" id="KW-0997">Cell inner membrane</keyword>
<proteinExistence type="inferred from homology"/>
<keyword evidence="4" id="KW-1003">Cell membrane</keyword>
<dbReference type="PANTHER" id="PTHR30012:SF0">
    <property type="entry name" value="TYPE II SECRETION SYSTEM PROTEIN F-RELATED"/>
    <property type="match status" value="1"/>
</dbReference>
<evidence type="ECO:0000256" key="1">
    <source>
        <dbReference type="ARBA" id="ARBA00004429"/>
    </source>
</evidence>
<keyword evidence="8 9" id="KW-0472">Membrane</keyword>
<name>A0A0F9TCC8_9ZZZZ</name>
<dbReference type="InterPro" id="IPR001992">
    <property type="entry name" value="T2SS_GspF/T4SS_PilC_CS"/>
</dbReference>
<organism evidence="11">
    <name type="scientific">marine sediment metagenome</name>
    <dbReference type="NCBI Taxonomy" id="412755"/>
    <lineage>
        <taxon>unclassified sequences</taxon>
        <taxon>metagenomes</taxon>
        <taxon>ecological metagenomes</taxon>
    </lineage>
</organism>
<evidence type="ECO:0000256" key="7">
    <source>
        <dbReference type="ARBA" id="ARBA00022989"/>
    </source>
</evidence>